<sequence length="301" mass="32749">MKWKIDDIPVFVAVVEQGGISAAADVLGQPKSTVSTTLARLEHALGLRLVDRNSRNLRVTEEGEVFYRQSLLILDQVREADAAAAGLSAAPSGRVVAAMPPAFTQEVVAPQIATFQARWPRLELDLVLTTQGVELLRDQVDLAVVVGPMVDSELVSRVLVAGPLAWVTSPAYAASHDLTGGTDSIRPHVRICEKRYGRPRMPVRVDGAPTHIDLSTGISHVNSPLVAREAVANGAGVSALPRLYMRESLASGRLVEVFRNVTFDLDASVLSVVYPHRRLLSPRLRVFVDFLEEVCRSHADR</sequence>
<keyword evidence="3" id="KW-0238">DNA-binding</keyword>
<dbReference type="Proteomes" id="UP000002931">
    <property type="component" value="Unassembled WGS sequence"/>
</dbReference>
<evidence type="ECO:0000259" key="5">
    <source>
        <dbReference type="PROSITE" id="PS50931"/>
    </source>
</evidence>
<dbReference type="SUPFAM" id="SSF53850">
    <property type="entry name" value="Periplasmic binding protein-like II"/>
    <property type="match status" value="1"/>
</dbReference>
<accession>A3VK31</accession>
<dbReference type="PANTHER" id="PTHR30537:SF5">
    <property type="entry name" value="HTH-TYPE TRANSCRIPTIONAL ACTIVATOR TTDR-RELATED"/>
    <property type="match status" value="1"/>
</dbReference>
<proteinExistence type="inferred from homology"/>
<keyword evidence="7" id="KW-1185">Reference proteome</keyword>
<protein>
    <submittedName>
        <fullName evidence="6">Probable transcriptional regulator</fullName>
    </submittedName>
</protein>
<evidence type="ECO:0000256" key="4">
    <source>
        <dbReference type="ARBA" id="ARBA00023163"/>
    </source>
</evidence>
<dbReference type="InterPro" id="IPR005119">
    <property type="entry name" value="LysR_subst-bd"/>
</dbReference>
<comment type="similarity">
    <text evidence="1">Belongs to the LysR transcriptional regulatory family.</text>
</comment>
<dbReference type="GO" id="GO:0006351">
    <property type="term" value="P:DNA-templated transcription"/>
    <property type="evidence" value="ECO:0007669"/>
    <property type="project" value="TreeGrafter"/>
</dbReference>
<evidence type="ECO:0000256" key="3">
    <source>
        <dbReference type="ARBA" id="ARBA00023125"/>
    </source>
</evidence>
<dbReference type="SUPFAM" id="SSF46785">
    <property type="entry name" value="Winged helix' DNA-binding domain"/>
    <property type="match status" value="1"/>
</dbReference>
<reference evidence="6 7" key="1">
    <citation type="journal article" date="2010" name="J. Bacteriol.">
        <title>Genome sequences of Pelagibaca bermudensis HTCC2601T and Maritimibacter alkaliphilus HTCC2654T, the type strains of two marine Roseobacter genera.</title>
        <authorList>
            <person name="Thrash J.C."/>
            <person name="Cho J.C."/>
            <person name="Ferriera S."/>
            <person name="Johnson J."/>
            <person name="Vergin K.L."/>
            <person name="Giovannoni S.J."/>
        </authorList>
    </citation>
    <scope>NUCLEOTIDE SEQUENCE [LARGE SCALE GENOMIC DNA]</scope>
    <source>
        <strain evidence="6 7">HTCC2654</strain>
    </source>
</reference>
<keyword evidence="4" id="KW-0804">Transcription</keyword>
<dbReference type="GO" id="GO:0003700">
    <property type="term" value="F:DNA-binding transcription factor activity"/>
    <property type="evidence" value="ECO:0007669"/>
    <property type="project" value="InterPro"/>
</dbReference>
<keyword evidence="2" id="KW-0805">Transcription regulation</keyword>
<organism evidence="6 7">
    <name type="scientific">Maritimibacter alkaliphilus HTCC2654</name>
    <dbReference type="NCBI Taxonomy" id="314271"/>
    <lineage>
        <taxon>Bacteria</taxon>
        <taxon>Pseudomonadati</taxon>
        <taxon>Pseudomonadota</taxon>
        <taxon>Alphaproteobacteria</taxon>
        <taxon>Rhodobacterales</taxon>
        <taxon>Roseobacteraceae</taxon>
        <taxon>Maritimibacter</taxon>
    </lineage>
</organism>
<dbReference type="RefSeq" id="WP_008327523.1">
    <property type="nucleotide sequence ID" value="NZ_AAMT01000016.1"/>
</dbReference>
<dbReference type="Pfam" id="PF03466">
    <property type="entry name" value="LysR_substrate"/>
    <property type="match status" value="1"/>
</dbReference>
<dbReference type="GO" id="GO:0043565">
    <property type="term" value="F:sequence-specific DNA binding"/>
    <property type="evidence" value="ECO:0007669"/>
    <property type="project" value="TreeGrafter"/>
</dbReference>
<evidence type="ECO:0000256" key="2">
    <source>
        <dbReference type="ARBA" id="ARBA00023015"/>
    </source>
</evidence>
<dbReference type="InterPro" id="IPR036388">
    <property type="entry name" value="WH-like_DNA-bd_sf"/>
</dbReference>
<dbReference type="InterPro" id="IPR000847">
    <property type="entry name" value="LysR_HTH_N"/>
</dbReference>
<dbReference type="OrthoDB" id="9813056at2"/>
<dbReference type="InterPro" id="IPR058163">
    <property type="entry name" value="LysR-type_TF_proteobact-type"/>
</dbReference>
<dbReference type="Gene3D" id="3.40.190.290">
    <property type="match status" value="1"/>
</dbReference>
<gene>
    <name evidence="6" type="ORF">RB2654_23278</name>
</gene>
<dbReference type="AlphaFoldDB" id="A3VK31"/>
<dbReference type="PROSITE" id="PS50931">
    <property type="entry name" value="HTH_LYSR"/>
    <property type="match status" value="1"/>
</dbReference>
<dbReference type="PANTHER" id="PTHR30537">
    <property type="entry name" value="HTH-TYPE TRANSCRIPTIONAL REGULATOR"/>
    <property type="match status" value="1"/>
</dbReference>
<dbReference type="HOGENOM" id="CLU_039613_16_2_5"/>
<dbReference type="Gene3D" id="1.10.10.10">
    <property type="entry name" value="Winged helix-like DNA-binding domain superfamily/Winged helix DNA-binding domain"/>
    <property type="match status" value="1"/>
</dbReference>
<feature type="domain" description="HTH lysR-type" evidence="5">
    <location>
        <begin position="3"/>
        <end position="60"/>
    </location>
</feature>
<evidence type="ECO:0000313" key="7">
    <source>
        <dbReference type="Proteomes" id="UP000002931"/>
    </source>
</evidence>
<evidence type="ECO:0000256" key="1">
    <source>
        <dbReference type="ARBA" id="ARBA00009437"/>
    </source>
</evidence>
<comment type="caution">
    <text evidence="6">The sequence shown here is derived from an EMBL/GenBank/DDBJ whole genome shotgun (WGS) entry which is preliminary data.</text>
</comment>
<dbReference type="CDD" id="cd08422">
    <property type="entry name" value="PBP2_CrgA_like"/>
    <property type="match status" value="1"/>
</dbReference>
<dbReference type="FunFam" id="1.10.10.10:FF:000001">
    <property type="entry name" value="LysR family transcriptional regulator"/>
    <property type="match status" value="1"/>
</dbReference>
<dbReference type="STRING" id="314271.RB2654_23278"/>
<dbReference type="Pfam" id="PF00126">
    <property type="entry name" value="HTH_1"/>
    <property type="match status" value="1"/>
</dbReference>
<dbReference type="EMBL" id="AAMT01000016">
    <property type="protein sequence ID" value="EAQ11336.1"/>
    <property type="molecule type" value="Genomic_DNA"/>
</dbReference>
<dbReference type="InterPro" id="IPR036390">
    <property type="entry name" value="WH_DNA-bd_sf"/>
</dbReference>
<evidence type="ECO:0000313" key="6">
    <source>
        <dbReference type="EMBL" id="EAQ11336.1"/>
    </source>
</evidence>
<name>A3VK31_9RHOB</name>